<dbReference type="InterPro" id="IPR017853">
    <property type="entry name" value="GH"/>
</dbReference>
<feature type="domain" description="GH18" evidence="10">
    <location>
        <begin position="321"/>
        <end position="688"/>
    </location>
</feature>
<dbReference type="InterPro" id="IPR001223">
    <property type="entry name" value="Glyco_hydro18_cat"/>
</dbReference>
<dbReference type="Gene3D" id="3.10.50.10">
    <property type="match status" value="1"/>
</dbReference>
<dbReference type="InterPro" id="IPR029070">
    <property type="entry name" value="Chitinase_insertion_sf"/>
</dbReference>
<dbReference type="PANTHER" id="PTHR11177">
    <property type="entry name" value="CHITINASE"/>
    <property type="match status" value="1"/>
</dbReference>
<dbReference type="SMART" id="SM00636">
    <property type="entry name" value="Glyco_18"/>
    <property type="match status" value="2"/>
</dbReference>
<keyword evidence="2" id="KW-0147">Chitin-binding</keyword>
<dbReference type="PROSITE" id="PS51910">
    <property type="entry name" value="GH18_2"/>
    <property type="match status" value="2"/>
</dbReference>
<dbReference type="InterPro" id="IPR001579">
    <property type="entry name" value="Glyco_hydro_18_chit_AS"/>
</dbReference>
<dbReference type="Gene3D" id="3.20.20.80">
    <property type="entry name" value="Glycosidases"/>
    <property type="match status" value="2"/>
</dbReference>
<dbReference type="GO" id="GO:0005975">
    <property type="term" value="P:carbohydrate metabolic process"/>
    <property type="evidence" value="ECO:0007669"/>
    <property type="project" value="InterPro"/>
</dbReference>
<feature type="compositionally biased region" description="Gly residues" evidence="8">
    <location>
        <begin position="300"/>
        <end position="311"/>
    </location>
</feature>
<keyword evidence="5" id="KW-1015">Disulfide bond</keyword>
<organism evidence="11">
    <name type="scientific">Timema douglasi</name>
    <name type="common">Walking stick</name>
    <dbReference type="NCBI Taxonomy" id="61478"/>
    <lineage>
        <taxon>Eukaryota</taxon>
        <taxon>Metazoa</taxon>
        <taxon>Ecdysozoa</taxon>
        <taxon>Arthropoda</taxon>
        <taxon>Hexapoda</taxon>
        <taxon>Insecta</taxon>
        <taxon>Pterygota</taxon>
        <taxon>Neoptera</taxon>
        <taxon>Polyneoptera</taxon>
        <taxon>Phasmatodea</taxon>
        <taxon>Timematodea</taxon>
        <taxon>Timematoidea</taxon>
        <taxon>Timematidae</taxon>
        <taxon>Timema</taxon>
    </lineage>
</organism>
<evidence type="ECO:0000313" key="11">
    <source>
        <dbReference type="EMBL" id="CAD7200858.1"/>
    </source>
</evidence>
<protein>
    <recommendedName>
        <fullName evidence="12">Chitinase</fullName>
    </recommendedName>
</protein>
<dbReference type="InterPro" id="IPR002557">
    <property type="entry name" value="Chitin-bd_dom"/>
</dbReference>
<evidence type="ECO:0000259" key="9">
    <source>
        <dbReference type="PROSITE" id="PS50940"/>
    </source>
</evidence>
<evidence type="ECO:0008006" key="12">
    <source>
        <dbReference type="Google" id="ProtNLM"/>
    </source>
</evidence>
<keyword evidence="6 7" id="KW-0326">Glycosidase</keyword>
<sequence>MGLELGVNIALLPSGKNLSHPPLGNNDLRRPTPFTGLSVDCNLLSSAGFFPVVAVGQFSRCCSFQWGIRLDGRVGEIVFLVLDLAQHLSQGFLVHLILGLELDLPTVDLWLVPFLESVEGAEMWLVYWAVLIAFAETSPRQLPFWGSQSFLRDSVERIPAHDTTLAEELHRSSNIREYVFGSRTLPLREAVESIPVLARYSALTSSERLPLRDAVEKRPDWDLPEVSLGYSASHLAPVVEKPGLAWWKKKMAWSWIELHEEKNEVRVKGRSSVKSHSESSGSGVEGKGNRNSAKSRGERCGSGVGESGNGGSAKSCGSQKHKVVCFIEGWAVYRKEPMKFSTSKDLDPFACTHLIYAFATLDPHNFVIVPQDEDYDIVKGGYRSVLGMKRVNPSLKILISIGGWVEGTRKFSQMAGSAYNRREFIRSVLQFLDMYDFDGLDLDWEYPGAEDLGGRRTDKEHFSLLVEELSEVFAPRGWLLSASVSPSRFRLEDGYDVPRLNKHLDFINIMTFDLHAERDSAADHHSPLVQRKHDVGLNVFYNVDYAVRYWMKKGASREKIIVGIPFYGRSFSLVNASMSWPSAPVKGFGLEGKYTQEQGFLAYFEVLELLEDNHWRKETDDVGSPYIVKGDQWIGYDNPDSIATKMSYIRKNMLGGAMVWAIDLDDFHGLYGEKWPLLSVVKNALLAETKPEQLPGPILSPPVPVVIPPVAGSPVSVEKGVMNCTGQGFVRDSNDCAVYYRCEWAMKHTYICPEGLFYDSQLTLCNWPELTDCPFSAAIMEQTTLVPPVMVSTAGSVAVICQSNGMFEDSHDCRGYYVCQDGQPQRYTCSLGQSFNPSTGLCHYGTSPRCATQVKTRQYYEDEFIGEEDYKVMCYFTNWAWYRKGEGKFVPEHLDPRLCTHIVYAYASLDPNDLVIKPFDPWADIDNNFYQRITGTGRPGAGAVNVLLALGGWTDSSGDKYSRLVSNGSARRKFVTSVVAYLRRHNFRGLQLDWTYPKCWQSNCGKGPSSDKPNFTKLLLFVVQPLHSHREWYSWLDMDLGPRVPFQVLGYLKKLVPGLLCQPALGYLGETPPPLGPDGGRSWLLLVIAQSRGSQELSRLRHFFSPKSPILFLSPPPQAAGPAFKT</sequence>
<dbReference type="GO" id="GO:0004568">
    <property type="term" value="F:chitinase activity"/>
    <property type="evidence" value="ECO:0007669"/>
    <property type="project" value="TreeGrafter"/>
</dbReference>
<dbReference type="Pfam" id="PF00704">
    <property type="entry name" value="Glyco_hydro_18"/>
    <property type="match status" value="2"/>
</dbReference>
<dbReference type="FunFam" id="3.10.50.10:FF:000001">
    <property type="entry name" value="Chitinase 3-like 1"/>
    <property type="match status" value="1"/>
</dbReference>
<feature type="region of interest" description="Disordered" evidence="8">
    <location>
        <begin position="266"/>
        <end position="317"/>
    </location>
</feature>
<dbReference type="SUPFAM" id="SSF54556">
    <property type="entry name" value="Chitinase insertion domain"/>
    <property type="match status" value="1"/>
</dbReference>
<dbReference type="GO" id="GO:0005576">
    <property type="term" value="C:extracellular region"/>
    <property type="evidence" value="ECO:0007669"/>
    <property type="project" value="InterPro"/>
</dbReference>
<dbReference type="EMBL" id="OA567835">
    <property type="protein sequence ID" value="CAD7200858.1"/>
    <property type="molecule type" value="Genomic_DNA"/>
</dbReference>
<dbReference type="GO" id="GO:0008061">
    <property type="term" value="F:chitin binding"/>
    <property type="evidence" value="ECO:0007669"/>
    <property type="project" value="UniProtKB-KW"/>
</dbReference>
<feature type="domain" description="GH18" evidence="10">
    <location>
        <begin position="870"/>
        <end position="1126"/>
    </location>
</feature>
<dbReference type="SUPFAM" id="SSF57625">
    <property type="entry name" value="Invertebrate chitin-binding proteins"/>
    <property type="match status" value="2"/>
</dbReference>
<feature type="domain" description="Chitin-binding type-2" evidence="9">
    <location>
        <begin position="721"/>
        <end position="775"/>
    </location>
</feature>
<keyword evidence="4 7" id="KW-0378">Hydrolase</keyword>
<reference evidence="11" key="1">
    <citation type="submission" date="2020-11" db="EMBL/GenBank/DDBJ databases">
        <authorList>
            <person name="Tran Van P."/>
        </authorList>
    </citation>
    <scope>NUCLEOTIDE SEQUENCE</scope>
</reference>
<dbReference type="PROSITE" id="PS01095">
    <property type="entry name" value="GH18_1"/>
    <property type="match status" value="1"/>
</dbReference>
<evidence type="ECO:0000256" key="2">
    <source>
        <dbReference type="ARBA" id="ARBA00022669"/>
    </source>
</evidence>
<dbReference type="Pfam" id="PF01607">
    <property type="entry name" value="CBM_14"/>
    <property type="match status" value="2"/>
</dbReference>
<name>A0A7R8VLR0_TIMDO</name>
<feature type="domain" description="Chitin-binding type-2" evidence="9">
    <location>
        <begin position="798"/>
        <end position="852"/>
    </location>
</feature>
<proteinExistence type="inferred from homology"/>
<dbReference type="SUPFAM" id="SSF51445">
    <property type="entry name" value="(Trans)glycosidases"/>
    <property type="match status" value="2"/>
</dbReference>
<dbReference type="InterPro" id="IPR050314">
    <property type="entry name" value="Glycosyl_Hydrlase_18"/>
</dbReference>
<keyword evidence="3" id="KW-0732">Signal</keyword>
<evidence type="ECO:0000256" key="4">
    <source>
        <dbReference type="ARBA" id="ARBA00022801"/>
    </source>
</evidence>
<dbReference type="PROSITE" id="PS50940">
    <property type="entry name" value="CHIT_BIND_II"/>
    <property type="match status" value="2"/>
</dbReference>
<dbReference type="AlphaFoldDB" id="A0A7R8VLR0"/>
<dbReference type="InterPro" id="IPR036508">
    <property type="entry name" value="Chitin-bd_dom_sf"/>
</dbReference>
<dbReference type="PANTHER" id="PTHR11177:SF317">
    <property type="entry name" value="CHITINASE 12-RELATED"/>
    <property type="match status" value="1"/>
</dbReference>
<gene>
    <name evidence="11" type="ORF">TDIB3V08_LOCUS7069</name>
</gene>
<dbReference type="SMART" id="SM00494">
    <property type="entry name" value="ChtBD2"/>
    <property type="match status" value="2"/>
</dbReference>
<evidence type="ECO:0000259" key="10">
    <source>
        <dbReference type="PROSITE" id="PS51910"/>
    </source>
</evidence>
<dbReference type="InterPro" id="IPR011583">
    <property type="entry name" value="Chitinase_II/V-like_cat"/>
</dbReference>
<evidence type="ECO:0000256" key="6">
    <source>
        <dbReference type="ARBA" id="ARBA00023295"/>
    </source>
</evidence>
<accession>A0A7R8VLR0</accession>
<evidence type="ECO:0000256" key="3">
    <source>
        <dbReference type="ARBA" id="ARBA00022729"/>
    </source>
</evidence>
<dbReference type="FunFam" id="3.20.20.80:FF:000007">
    <property type="entry name" value="Acidic mammalian chitinase"/>
    <property type="match status" value="1"/>
</dbReference>
<comment type="similarity">
    <text evidence="1">Belongs to the glycosyl hydrolase 18 family. Chitinase class II subfamily.</text>
</comment>
<evidence type="ECO:0000256" key="8">
    <source>
        <dbReference type="SAM" id="MobiDB-lite"/>
    </source>
</evidence>
<dbReference type="GO" id="GO:0006032">
    <property type="term" value="P:chitin catabolic process"/>
    <property type="evidence" value="ECO:0007669"/>
    <property type="project" value="TreeGrafter"/>
</dbReference>
<dbReference type="Gene3D" id="2.170.140.10">
    <property type="entry name" value="Chitin binding domain"/>
    <property type="match status" value="2"/>
</dbReference>
<evidence type="ECO:0000256" key="1">
    <source>
        <dbReference type="ARBA" id="ARBA00009121"/>
    </source>
</evidence>
<dbReference type="CDD" id="cd02872">
    <property type="entry name" value="GH18_chitolectin_chitotriosidase"/>
    <property type="match status" value="1"/>
</dbReference>
<evidence type="ECO:0000256" key="7">
    <source>
        <dbReference type="RuleBase" id="RU000489"/>
    </source>
</evidence>
<evidence type="ECO:0000256" key="5">
    <source>
        <dbReference type="ARBA" id="ARBA00023157"/>
    </source>
</evidence>